<reference evidence="1" key="2">
    <citation type="submission" date="2020-11" db="EMBL/GenBank/DDBJ databases">
        <authorList>
            <person name="McCartney M.A."/>
            <person name="Auch B."/>
            <person name="Kono T."/>
            <person name="Mallez S."/>
            <person name="Becker A."/>
            <person name="Gohl D.M."/>
            <person name="Silverstein K.A.T."/>
            <person name="Koren S."/>
            <person name="Bechman K.B."/>
            <person name="Herman A."/>
            <person name="Abrahante J.E."/>
            <person name="Garbe J."/>
        </authorList>
    </citation>
    <scope>NUCLEOTIDE SEQUENCE</scope>
    <source>
        <strain evidence="1">Duluth1</strain>
        <tissue evidence="1">Whole animal</tissue>
    </source>
</reference>
<keyword evidence="2" id="KW-1185">Reference proteome</keyword>
<evidence type="ECO:0000313" key="2">
    <source>
        <dbReference type="Proteomes" id="UP000828390"/>
    </source>
</evidence>
<reference evidence="1" key="1">
    <citation type="journal article" date="2019" name="bioRxiv">
        <title>The Genome of the Zebra Mussel, Dreissena polymorpha: A Resource for Invasive Species Research.</title>
        <authorList>
            <person name="McCartney M.A."/>
            <person name="Auch B."/>
            <person name="Kono T."/>
            <person name="Mallez S."/>
            <person name="Zhang Y."/>
            <person name="Obille A."/>
            <person name="Becker A."/>
            <person name="Abrahante J.E."/>
            <person name="Garbe J."/>
            <person name="Badalamenti J.P."/>
            <person name="Herman A."/>
            <person name="Mangelson H."/>
            <person name="Liachko I."/>
            <person name="Sullivan S."/>
            <person name="Sone E.D."/>
            <person name="Koren S."/>
            <person name="Silverstein K.A.T."/>
            <person name="Beckman K.B."/>
            <person name="Gohl D.M."/>
        </authorList>
    </citation>
    <scope>NUCLEOTIDE SEQUENCE</scope>
    <source>
        <strain evidence="1">Duluth1</strain>
        <tissue evidence="1">Whole animal</tissue>
    </source>
</reference>
<accession>A0A9D4CFF2</accession>
<proteinExistence type="predicted"/>
<dbReference type="EMBL" id="JAIWYP010000012">
    <property type="protein sequence ID" value="KAH3724249.1"/>
    <property type="molecule type" value="Genomic_DNA"/>
</dbReference>
<comment type="caution">
    <text evidence="1">The sequence shown here is derived from an EMBL/GenBank/DDBJ whole genome shotgun (WGS) entry which is preliminary data.</text>
</comment>
<protein>
    <submittedName>
        <fullName evidence="1">Uncharacterized protein</fullName>
    </submittedName>
</protein>
<dbReference type="Proteomes" id="UP000828390">
    <property type="component" value="Unassembled WGS sequence"/>
</dbReference>
<name>A0A9D4CFF2_DREPO</name>
<gene>
    <name evidence="1" type="ORF">DPMN_050064</name>
</gene>
<dbReference type="AlphaFoldDB" id="A0A9D4CFF2"/>
<evidence type="ECO:0000313" key="1">
    <source>
        <dbReference type="EMBL" id="KAH3724249.1"/>
    </source>
</evidence>
<sequence length="103" mass="11962">MFHDNSGPQDIIRTIVLTKFHEEVLTRINSATPGGHGFQQNRTIFKLKNDKPPGGNFFQPTETFFEFVQDIIRTNLLAKKMNRTWLPYIIGTNLLTKFHEDRA</sequence>
<organism evidence="1 2">
    <name type="scientific">Dreissena polymorpha</name>
    <name type="common">Zebra mussel</name>
    <name type="synonym">Mytilus polymorpha</name>
    <dbReference type="NCBI Taxonomy" id="45954"/>
    <lineage>
        <taxon>Eukaryota</taxon>
        <taxon>Metazoa</taxon>
        <taxon>Spiralia</taxon>
        <taxon>Lophotrochozoa</taxon>
        <taxon>Mollusca</taxon>
        <taxon>Bivalvia</taxon>
        <taxon>Autobranchia</taxon>
        <taxon>Heteroconchia</taxon>
        <taxon>Euheterodonta</taxon>
        <taxon>Imparidentia</taxon>
        <taxon>Neoheterodontei</taxon>
        <taxon>Myida</taxon>
        <taxon>Dreissenoidea</taxon>
        <taxon>Dreissenidae</taxon>
        <taxon>Dreissena</taxon>
    </lineage>
</organism>